<dbReference type="EMBL" id="UYSL01026386">
    <property type="protein sequence ID" value="VDL85318.1"/>
    <property type="molecule type" value="Genomic_DNA"/>
</dbReference>
<reference evidence="4" key="1">
    <citation type="submission" date="2017-02" db="UniProtKB">
        <authorList>
            <consortium name="WormBaseParasite"/>
        </authorList>
    </citation>
    <scope>IDENTIFICATION</scope>
</reference>
<sequence>MRRPMWMGSAAVAVAAGSEWTFNELRLTHIDLVDLTDSDEDDEIDDETVKKIILEAEQSIPNDPSESSSEAVPTPAKTTETASPKKGGLFSKIFRR</sequence>
<protein>
    <submittedName>
        <fullName evidence="4">Secreted protein</fullName>
    </submittedName>
</protein>
<keyword evidence="3" id="KW-1185">Reference proteome</keyword>
<gene>
    <name evidence="2" type="ORF">NBR_LOCUS21476</name>
</gene>
<reference evidence="2 3" key="2">
    <citation type="submission" date="2018-11" db="EMBL/GenBank/DDBJ databases">
        <authorList>
            <consortium name="Pathogen Informatics"/>
        </authorList>
    </citation>
    <scope>NUCLEOTIDE SEQUENCE [LARGE SCALE GENOMIC DNA]</scope>
</reference>
<feature type="region of interest" description="Disordered" evidence="1">
    <location>
        <begin position="57"/>
        <end position="96"/>
    </location>
</feature>
<dbReference type="WBParaSite" id="NBR_0002147501-mRNA-1">
    <property type="protein sequence ID" value="NBR_0002147501-mRNA-1"/>
    <property type="gene ID" value="NBR_0002147501"/>
</dbReference>
<organism evidence="4">
    <name type="scientific">Nippostrongylus brasiliensis</name>
    <name type="common">Rat hookworm</name>
    <dbReference type="NCBI Taxonomy" id="27835"/>
    <lineage>
        <taxon>Eukaryota</taxon>
        <taxon>Metazoa</taxon>
        <taxon>Ecdysozoa</taxon>
        <taxon>Nematoda</taxon>
        <taxon>Chromadorea</taxon>
        <taxon>Rhabditida</taxon>
        <taxon>Rhabditina</taxon>
        <taxon>Rhabditomorpha</taxon>
        <taxon>Strongyloidea</taxon>
        <taxon>Heligmosomidae</taxon>
        <taxon>Nippostrongylus</taxon>
    </lineage>
</organism>
<evidence type="ECO:0000313" key="2">
    <source>
        <dbReference type="EMBL" id="VDL85318.1"/>
    </source>
</evidence>
<evidence type="ECO:0000313" key="3">
    <source>
        <dbReference type="Proteomes" id="UP000271162"/>
    </source>
</evidence>
<name>A0A0N4YW53_NIPBR</name>
<dbReference type="AlphaFoldDB" id="A0A0N4YW53"/>
<evidence type="ECO:0000256" key="1">
    <source>
        <dbReference type="SAM" id="MobiDB-lite"/>
    </source>
</evidence>
<dbReference type="Proteomes" id="UP000271162">
    <property type="component" value="Unassembled WGS sequence"/>
</dbReference>
<feature type="compositionally biased region" description="Polar residues" evidence="1">
    <location>
        <begin position="59"/>
        <end position="82"/>
    </location>
</feature>
<evidence type="ECO:0000313" key="4">
    <source>
        <dbReference type="WBParaSite" id="NBR_0002147501-mRNA-1"/>
    </source>
</evidence>
<accession>A0A0N4YW53</accession>
<proteinExistence type="predicted"/>